<dbReference type="Gene3D" id="2.60.40.380">
    <property type="entry name" value="Purple acid phosphatase-like, N-terminal"/>
    <property type="match status" value="1"/>
</dbReference>
<evidence type="ECO:0000256" key="2">
    <source>
        <dbReference type="ARBA" id="ARBA00022801"/>
    </source>
</evidence>
<dbReference type="EC" id="3.1.3.2" evidence="4"/>
<keyword evidence="1" id="KW-0732">Signal</keyword>
<evidence type="ECO:0000256" key="4">
    <source>
        <dbReference type="RuleBase" id="RU361203"/>
    </source>
</evidence>
<dbReference type="InterPro" id="IPR041792">
    <property type="entry name" value="MPP_PAP"/>
</dbReference>
<dbReference type="InterPro" id="IPR008963">
    <property type="entry name" value="Purple_acid_Pase-like_N"/>
</dbReference>
<keyword evidence="3" id="KW-0325">Glycoprotein</keyword>
<feature type="domain" description="Calcineurin-like phosphoesterase" evidence="5">
    <location>
        <begin position="156"/>
        <end position="354"/>
    </location>
</feature>
<organism evidence="8 9">
    <name type="scientific">Albugo candida</name>
    <dbReference type="NCBI Taxonomy" id="65357"/>
    <lineage>
        <taxon>Eukaryota</taxon>
        <taxon>Sar</taxon>
        <taxon>Stramenopiles</taxon>
        <taxon>Oomycota</taxon>
        <taxon>Peronosporomycetes</taxon>
        <taxon>Albuginales</taxon>
        <taxon>Albuginaceae</taxon>
        <taxon>Albugo</taxon>
    </lineage>
</organism>
<dbReference type="EMBL" id="CAIX01000143">
    <property type="protein sequence ID" value="CCI46862.1"/>
    <property type="molecule type" value="Genomic_DNA"/>
</dbReference>
<dbReference type="SUPFAM" id="SSF49363">
    <property type="entry name" value="Purple acid phosphatase, N-terminal domain"/>
    <property type="match status" value="1"/>
</dbReference>
<comment type="similarity">
    <text evidence="4">Belongs to the metallophosphoesterase superfamily. Purple acid phosphatase family.</text>
</comment>
<comment type="caution">
    <text evidence="8">The sequence shown here is derived from an EMBL/GenBank/DDBJ whole genome shotgun (WGS) entry which is preliminary data.</text>
</comment>
<evidence type="ECO:0000256" key="3">
    <source>
        <dbReference type="ARBA" id="ARBA00023180"/>
    </source>
</evidence>
<evidence type="ECO:0000259" key="6">
    <source>
        <dbReference type="Pfam" id="PF14008"/>
    </source>
</evidence>
<sequence>MTVLAVATLGAIVWISSITFNRFRQNYDQTSDYAQLDPPLLIHLALYDDTRISSDLTGNGMTVSWVTKQSLMSPSVVQFGLELSRLSEKIVSSQKCERYSFCDYRSPCFHHVTIPARSLSPGTMYYYRCGNEASGWSEVRTFTIPMAIGNTKSAVFALIGDLGQTEFSQRTLQYIASRKKELTAIFHAGDLSYADSDQPRWDSWAKLIEPIASEIPWMVASGNHEKETPCKSKTDPFISYQNRFRMPYINEPNSLQERNLYYGIRVGMTHFIILSPYIDTTKNSSQYRWLEEELRRVNRALTPWICVLMHGPWYNSNTAHQNRNEPHFEMKRNMESLLYHNRVDLIISGHVHAYERSLPVWNEQVQLDGIVYVVVGDGGNREGLASSFLQPAPEWSAFRKALYGYILWNVTNQTHAALEWYAHNGEGAQLEDVFWIQSTKFRVTQNA</sequence>
<dbReference type="PANTHER" id="PTHR22953:SF153">
    <property type="entry name" value="PURPLE ACID PHOSPHATASE"/>
    <property type="match status" value="1"/>
</dbReference>
<dbReference type="InterPro" id="IPR004843">
    <property type="entry name" value="Calcineurin-like_PHP"/>
</dbReference>
<keyword evidence="9" id="KW-1185">Reference proteome</keyword>
<dbReference type="CDD" id="cd00839">
    <property type="entry name" value="MPP_PAPs"/>
    <property type="match status" value="1"/>
</dbReference>
<evidence type="ECO:0000259" key="5">
    <source>
        <dbReference type="Pfam" id="PF00149"/>
    </source>
</evidence>
<dbReference type="InterPro" id="IPR039331">
    <property type="entry name" value="PAPs-like"/>
</dbReference>
<dbReference type="GO" id="GO:0046872">
    <property type="term" value="F:metal ion binding"/>
    <property type="evidence" value="ECO:0007669"/>
    <property type="project" value="InterPro"/>
</dbReference>
<dbReference type="GO" id="GO:0003993">
    <property type="term" value="F:acid phosphatase activity"/>
    <property type="evidence" value="ECO:0007669"/>
    <property type="project" value="UniProtKB-EC"/>
</dbReference>
<dbReference type="Pfam" id="PF00149">
    <property type="entry name" value="Metallophos"/>
    <property type="match status" value="1"/>
</dbReference>
<keyword evidence="2 4" id="KW-0378">Hydrolase</keyword>
<feature type="domain" description="Purple acid phosphatase N-terminal" evidence="7">
    <location>
        <begin position="57"/>
        <end position="143"/>
    </location>
</feature>
<dbReference type="AlphaFoldDB" id="A0A024GJF9"/>
<dbReference type="OrthoDB" id="45007at2759"/>
<accession>A0A024GJF9</accession>
<dbReference type="Proteomes" id="UP000053237">
    <property type="component" value="Unassembled WGS sequence"/>
</dbReference>
<dbReference type="Gene3D" id="3.60.21.10">
    <property type="match status" value="1"/>
</dbReference>
<gene>
    <name evidence="8" type="ORF">BN9_078170</name>
</gene>
<dbReference type="Pfam" id="PF16656">
    <property type="entry name" value="Pur_ac_phosph_N"/>
    <property type="match status" value="1"/>
</dbReference>
<dbReference type="InterPro" id="IPR025733">
    <property type="entry name" value="PAPs_C"/>
</dbReference>
<evidence type="ECO:0000313" key="8">
    <source>
        <dbReference type="EMBL" id="CCI46862.1"/>
    </source>
</evidence>
<feature type="domain" description="Purple acid phosphatase C-terminal" evidence="6">
    <location>
        <begin position="369"/>
        <end position="425"/>
    </location>
</feature>
<evidence type="ECO:0000256" key="1">
    <source>
        <dbReference type="ARBA" id="ARBA00022729"/>
    </source>
</evidence>
<dbReference type="SUPFAM" id="SSF56300">
    <property type="entry name" value="Metallo-dependent phosphatases"/>
    <property type="match status" value="1"/>
</dbReference>
<dbReference type="PANTHER" id="PTHR22953">
    <property type="entry name" value="ACID PHOSPHATASE RELATED"/>
    <property type="match status" value="1"/>
</dbReference>
<evidence type="ECO:0000259" key="7">
    <source>
        <dbReference type="Pfam" id="PF16656"/>
    </source>
</evidence>
<protein>
    <recommendedName>
        <fullName evidence="4">Purple acid phosphatase</fullName>
        <ecNumber evidence="4">3.1.3.2</ecNumber>
    </recommendedName>
</protein>
<evidence type="ECO:0000313" key="9">
    <source>
        <dbReference type="Proteomes" id="UP000053237"/>
    </source>
</evidence>
<dbReference type="STRING" id="65357.A0A024GJF9"/>
<reference evidence="8 9" key="1">
    <citation type="submission" date="2012-05" db="EMBL/GenBank/DDBJ databases">
        <title>Recombination and specialization in a pathogen metapopulation.</title>
        <authorList>
            <person name="Gardiner A."/>
            <person name="Kemen E."/>
            <person name="Schultz-Larsen T."/>
            <person name="MacLean D."/>
            <person name="Van Oosterhout C."/>
            <person name="Jones J.D.G."/>
        </authorList>
    </citation>
    <scope>NUCLEOTIDE SEQUENCE [LARGE SCALE GENOMIC DNA]</scope>
    <source>
        <strain evidence="8 9">Ac Nc2</strain>
    </source>
</reference>
<dbReference type="Pfam" id="PF14008">
    <property type="entry name" value="Metallophos_C"/>
    <property type="match status" value="1"/>
</dbReference>
<proteinExistence type="inferred from homology"/>
<name>A0A024GJF9_9STRA</name>
<dbReference type="InterPro" id="IPR029052">
    <property type="entry name" value="Metallo-depent_PP-like"/>
</dbReference>
<comment type="catalytic activity">
    <reaction evidence="4">
        <text>a phosphate monoester + H2O = an alcohol + phosphate</text>
        <dbReference type="Rhea" id="RHEA:15017"/>
        <dbReference type="ChEBI" id="CHEBI:15377"/>
        <dbReference type="ChEBI" id="CHEBI:30879"/>
        <dbReference type="ChEBI" id="CHEBI:43474"/>
        <dbReference type="ChEBI" id="CHEBI:67140"/>
        <dbReference type="EC" id="3.1.3.2"/>
    </reaction>
</comment>
<dbReference type="InterPro" id="IPR015914">
    <property type="entry name" value="PAPs_N"/>
</dbReference>
<dbReference type="InParanoid" id="A0A024GJF9"/>